<accession>A0A328ZF34</accession>
<evidence type="ECO:0000256" key="2">
    <source>
        <dbReference type="SAM" id="SignalP"/>
    </source>
</evidence>
<comment type="caution">
    <text evidence="3">The sequence shown here is derived from an EMBL/GenBank/DDBJ whole genome shotgun (WGS) entry which is preliminary data.</text>
</comment>
<dbReference type="RefSeq" id="WP_111876917.1">
    <property type="nucleotide sequence ID" value="NZ_CBCSGC010000187.1"/>
</dbReference>
<gene>
    <name evidence="3" type="ORF">AX018_101373</name>
</gene>
<evidence type="ECO:0000313" key="3">
    <source>
        <dbReference type="EMBL" id="RAR83925.1"/>
    </source>
</evidence>
<reference evidence="3 4" key="1">
    <citation type="submission" date="2018-06" db="EMBL/GenBank/DDBJ databases">
        <title>Genomic Encyclopedia of Archaeal and Bacterial Type Strains, Phase II (KMG-II): from individual species to whole genera.</title>
        <authorList>
            <person name="Goeker M."/>
        </authorList>
    </citation>
    <scope>NUCLEOTIDE SEQUENCE [LARGE SCALE GENOMIC DNA]</scope>
    <source>
        <strain evidence="3 4">CFPB 3232</strain>
    </source>
</reference>
<name>A0A328ZF34_9BURK</name>
<evidence type="ECO:0000313" key="4">
    <source>
        <dbReference type="Proteomes" id="UP000248856"/>
    </source>
</evidence>
<feature type="chain" id="PRO_5016360382" evidence="2">
    <location>
        <begin position="44"/>
        <end position="89"/>
    </location>
</feature>
<sequence length="89" mass="9124">MQVNQIVSVPVRVRVASKIKSAAAKVSAVSFLVAATAMQSAHAAGLDWIWDELDLSGTATKVVAAGVVIIGIALAFKGPVLGKRVVKAV</sequence>
<proteinExistence type="predicted"/>
<feature type="signal peptide" evidence="2">
    <location>
        <begin position="1"/>
        <end position="43"/>
    </location>
</feature>
<keyword evidence="1" id="KW-0812">Transmembrane</keyword>
<keyword evidence="4" id="KW-1185">Reference proteome</keyword>
<keyword evidence="1" id="KW-0472">Membrane</keyword>
<dbReference type="EMBL" id="QLTA01000013">
    <property type="protein sequence ID" value="RAR83925.1"/>
    <property type="molecule type" value="Genomic_DNA"/>
</dbReference>
<keyword evidence="2" id="KW-0732">Signal</keyword>
<dbReference type="Proteomes" id="UP000248856">
    <property type="component" value="Unassembled WGS sequence"/>
</dbReference>
<evidence type="ECO:0000256" key="1">
    <source>
        <dbReference type="SAM" id="Phobius"/>
    </source>
</evidence>
<protein>
    <submittedName>
        <fullName evidence="3">Uncharacterized protein</fullName>
    </submittedName>
</protein>
<keyword evidence="1" id="KW-1133">Transmembrane helix</keyword>
<dbReference type="AlphaFoldDB" id="A0A328ZF34"/>
<feature type="transmembrane region" description="Helical" evidence="1">
    <location>
        <begin position="59"/>
        <end position="76"/>
    </location>
</feature>
<organism evidence="3 4">
    <name type="scientific">Paracidovorax anthurii</name>
    <dbReference type="NCBI Taxonomy" id="78229"/>
    <lineage>
        <taxon>Bacteria</taxon>
        <taxon>Pseudomonadati</taxon>
        <taxon>Pseudomonadota</taxon>
        <taxon>Betaproteobacteria</taxon>
        <taxon>Burkholderiales</taxon>
        <taxon>Comamonadaceae</taxon>
        <taxon>Paracidovorax</taxon>
    </lineage>
</organism>